<comment type="similarity">
    <text evidence="2">Belongs to the LysR transcriptional regulatory family.</text>
</comment>
<dbReference type="Pfam" id="PF03466">
    <property type="entry name" value="LysR_substrate"/>
    <property type="match status" value="1"/>
</dbReference>
<dbReference type="InterPro" id="IPR036390">
    <property type="entry name" value="WH_DNA-bd_sf"/>
</dbReference>
<comment type="function">
    <text evidence="1">Trans-acting transcriptional regulator of RuBisCO genes (rbcL and rbcS) expression.</text>
</comment>
<dbReference type="Gene3D" id="3.40.190.10">
    <property type="entry name" value="Periplasmic binding protein-like II"/>
    <property type="match status" value="2"/>
</dbReference>
<dbReference type="GO" id="GO:0003700">
    <property type="term" value="F:DNA-binding transcription factor activity"/>
    <property type="evidence" value="ECO:0007669"/>
    <property type="project" value="InterPro"/>
</dbReference>
<name>A0A088CIA3_9VIRI</name>
<dbReference type="AlphaFoldDB" id="A0A088CIA3"/>
<dbReference type="RefSeq" id="YP_009057498.1">
    <property type="nucleotide sequence ID" value="NC_024817.1"/>
</dbReference>
<dbReference type="SUPFAM" id="SSF53850">
    <property type="entry name" value="Periplasmic binding protein-like II"/>
    <property type="match status" value="1"/>
</dbReference>
<evidence type="ECO:0000256" key="5">
    <source>
        <dbReference type="ARBA" id="ARBA00023125"/>
    </source>
</evidence>
<keyword evidence="6" id="KW-0804">Transcription</keyword>
<evidence type="ECO:0000313" key="8">
    <source>
        <dbReference type="EMBL" id="AID67543.1"/>
    </source>
</evidence>
<proteinExistence type="inferred from homology"/>
<geneLocation type="chloroplast" evidence="8"/>
<evidence type="ECO:0000256" key="1">
    <source>
        <dbReference type="ARBA" id="ARBA00003782"/>
    </source>
</evidence>
<organism evidence="8">
    <name type="scientific">Prasinoderma coloniale</name>
    <dbReference type="NCBI Taxonomy" id="156133"/>
    <lineage>
        <taxon>Eukaryota</taxon>
        <taxon>Viridiplantae</taxon>
        <taxon>Prasinodermophyta</taxon>
        <taxon>Prasinodermophyceae</taxon>
        <taxon>Prasinodermales</taxon>
        <taxon>Prasinodermaceae</taxon>
        <taxon>Prasinoderma</taxon>
    </lineage>
</organism>
<dbReference type="InterPro" id="IPR005119">
    <property type="entry name" value="LysR_subst-bd"/>
</dbReference>
<keyword evidence="8" id="KW-0150">Chloroplast</keyword>
<dbReference type="GeneID" id="20357931"/>
<keyword evidence="4" id="KW-0805">Transcription regulation</keyword>
<dbReference type="Pfam" id="PF00126">
    <property type="entry name" value="HTH_1"/>
    <property type="match status" value="1"/>
</dbReference>
<evidence type="ECO:0000259" key="7">
    <source>
        <dbReference type="PROSITE" id="PS50931"/>
    </source>
</evidence>
<dbReference type="SUPFAM" id="SSF46785">
    <property type="entry name" value="Winged helix' DNA-binding domain"/>
    <property type="match status" value="1"/>
</dbReference>
<dbReference type="FunFam" id="1.10.10.10:FF:000001">
    <property type="entry name" value="LysR family transcriptional regulator"/>
    <property type="match status" value="1"/>
</dbReference>
<dbReference type="EMBL" id="KJ746598">
    <property type="protein sequence ID" value="AID67543.1"/>
    <property type="molecule type" value="Genomic_DNA"/>
</dbReference>
<evidence type="ECO:0000256" key="3">
    <source>
        <dbReference type="ARBA" id="ARBA00018907"/>
    </source>
</evidence>
<evidence type="ECO:0000256" key="6">
    <source>
        <dbReference type="ARBA" id="ARBA00023163"/>
    </source>
</evidence>
<protein>
    <recommendedName>
        <fullName evidence="3">Probable RuBisCO transcriptional regulator</fullName>
    </recommendedName>
</protein>
<dbReference type="PROSITE" id="PS50931">
    <property type="entry name" value="HTH_LYSR"/>
    <property type="match status" value="1"/>
</dbReference>
<evidence type="ECO:0000256" key="2">
    <source>
        <dbReference type="ARBA" id="ARBA00009437"/>
    </source>
</evidence>
<gene>
    <name evidence="8" type="primary">rbcR</name>
</gene>
<accession>A0A088CIA3</accession>
<keyword evidence="8" id="KW-0934">Plastid</keyword>
<sequence>MINYPFTIRNLKILQAVAEYGNFTEAAQNLYVSQPAISSQIRELERLLQMKLIERNKTGSRFTEAGYILLYYANQILALCEEACRAIDDLQTYPHGSFTIGGSQTIGINILPTLLTSFQFYYPETHVNVHIDATWHICWNLTGGDLDIAIVGGVIPKTLENKVQIIPFGLEDIVLITSKKNKYYYSPIVEKHMLYDVRLICLEKQSSIQRHVVQKLEMAGILFSDLIVDLEVNSVESLKNFLLKSDKVAFLSISSVMTELRSGELCWIPIKSLRIQRPIWIVTNPYRYRLRIVELFLRMCLAHFSSPTIQIF</sequence>
<dbReference type="InterPro" id="IPR000847">
    <property type="entry name" value="LysR_HTH_N"/>
</dbReference>
<dbReference type="PRINTS" id="PR00039">
    <property type="entry name" value="HTHLYSR"/>
</dbReference>
<reference evidence="8" key="1">
    <citation type="journal article" date="2014" name="BMC Genomics">
        <title>Six newly sequenced chloroplast genomes from prasinophyte green algae provide insights into the relationships among prasinophyte lineages and the diversity of streamlined genome architecture in picoplanktonic species.</title>
        <authorList>
            <person name="Lemieux C."/>
            <person name="Otis C."/>
            <person name="Turmel M."/>
        </authorList>
    </citation>
    <scope>NUCLEOTIDE SEQUENCE</scope>
</reference>
<keyword evidence="5" id="KW-0238">DNA-binding</keyword>
<dbReference type="PANTHER" id="PTHR30126:SF39">
    <property type="entry name" value="HTH-TYPE TRANSCRIPTIONAL REGULATOR CYSL"/>
    <property type="match status" value="1"/>
</dbReference>
<feature type="domain" description="HTH lysR-type" evidence="7">
    <location>
        <begin position="6"/>
        <end position="63"/>
    </location>
</feature>
<dbReference type="Gene3D" id="1.10.10.10">
    <property type="entry name" value="Winged helix-like DNA-binding domain superfamily/Winged helix DNA-binding domain"/>
    <property type="match status" value="1"/>
</dbReference>
<dbReference type="GO" id="GO:0000976">
    <property type="term" value="F:transcription cis-regulatory region binding"/>
    <property type="evidence" value="ECO:0007669"/>
    <property type="project" value="TreeGrafter"/>
</dbReference>
<dbReference type="InterPro" id="IPR036388">
    <property type="entry name" value="WH-like_DNA-bd_sf"/>
</dbReference>
<evidence type="ECO:0000256" key="4">
    <source>
        <dbReference type="ARBA" id="ARBA00023015"/>
    </source>
</evidence>
<dbReference type="PANTHER" id="PTHR30126">
    <property type="entry name" value="HTH-TYPE TRANSCRIPTIONAL REGULATOR"/>
    <property type="match status" value="1"/>
</dbReference>